<dbReference type="CDD" id="cd00761">
    <property type="entry name" value="Glyco_tranf_GTA_type"/>
    <property type="match status" value="1"/>
</dbReference>
<dbReference type="AlphaFoldDB" id="E8QYD9"/>
<reference key="1">
    <citation type="submission" date="2010-11" db="EMBL/GenBank/DDBJ databases">
        <title>The complete sequence of chromosome of Isophaera pallida ATCC 43644.</title>
        <authorList>
            <consortium name="US DOE Joint Genome Institute (JGI-PGF)"/>
            <person name="Lucas S."/>
            <person name="Copeland A."/>
            <person name="Lapidus A."/>
            <person name="Bruce D."/>
            <person name="Goodwin L."/>
            <person name="Pitluck S."/>
            <person name="Kyrpides N."/>
            <person name="Mavromatis K."/>
            <person name="Pagani I."/>
            <person name="Ivanova N."/>
            <person name="Saunders E."/>
            <person name="Brettin T."/>
            <person name="Detter J.C."/>
            <person name="Han C."/>
            <person name="Tapia R."/>
            <person name="Land M."/>
            <person name="Hauser L."/>
            <person name="Markowitz V."/>
            <person name="Cheng J.-F."/>
            <person name="Hugenholtz P."/>
            <person name="Woyke T."/>
            <person name="Wu D."/>
            <person name="Eisen J.A."/>
        </authorList>
    </citation>
    <scope>NUCLEOTIDE SEQUENCE</scope>
    <source>
        <strain>ATCC 43644</strain>
    </source>
</reference>
<dbReference type="STRING" id="575540.Isop_2563"/>
<dbReference type="KEGG" id="ipa:Isop_2563"/>
<dbReference type="SUPFAM" id="SSF53448">
    <property type="entry name" value="Nucleotide-diphospho-sugar transferases"/>
    <property type="match status" value="1"/>
</dbReference>
<protein>
    <submittedName>
        <fullName evidence="6">Glycosyl transferase family 2</fullName>
    </submittedName>
</protein>
<dbReference type="PANTHER" id="PTHR43179:SF12">
    <property type="entry name" value="GALACTOFURANOSYLTRANSFERASE GLFT2"/>
    <property type="match status" value="1"/>
</dbReference>
<dbReference type="InterPro" id="IPR029044">
    <property type="entry name" value="Nucleotide-diphossugar_trans"/>
</dbReference>
<evidence type="ECO:0000256" key="2">
    <source>
        <dbReference type="ARBA" id="ARBA00022676"/>
    </source>
</evidence>
<dbReference type="Pfam" id="PF00535">
    <property type="entry name" value="Glycos_transf_2"/>
    <property type="match status" value="1"/>
</dbReference>
<feature type="region of interest" description="Disordered" evidence="4">
    <location>
        <begin position="1"/>
        <end position="22"/>
    </location>
</feature>
<keyword evidence="3 6" id="KW-0808">Transferase</keyword>
<keyword evidence="2" id="KW-0328">Glycosyltransferase</keyword>
<evidence type="ECO:0000256" key="1">
    <source>
        <dbReference type="ARBA" id="ARBA00006739"/>
    </source>
</evidence>
<dbReference type="eggNOG" id="COG1216">
    <property type="taxonomic scope" value="Bacteria"/>
</dbReference>
<dbReference type="InParanoid" id="E8QYD9"/>
<dbReference type="InterPro" id="IPR001173">
    <property type="entry name" value="Glyco_trans_2-like"/>
</dbReference>
<dbReference type="EMBL" id="CP002353">
    <property type="protein sequence ID" value="ADV63134.1"/>
    <property type="molecule type" value="Genomic_DNA"/>
</dbReference>
<gene>
    <name evidence="6" type="ordered locus">Isop_2563</name>
</gene>
<evidence type="ECO:0000256" key="4">
    <source>
        <dbReference type="SAM" id="MobiDB-lite"/>
    </source>
</evidence>
<organism evidence="6 7">
    <name type="scientific">Isosphaera pallida (strain ATCC 43644 / DSM 9630 / IS1B)</name>
    <dbReference type="NCBI Taxonomy" id="575540"/>
    <lineage>
        <taxon>Bacteria</taxon>
        <taxon>Pseudomonadati</taxon>
        <taxon>Planctomycetota</taxon>
        <taxon>Planctomycetia</taxon>
        <taxon>Isosphaerales</taxon>
        <taxon>Isosphaeraceae</taxon>
        <taxon>Isosphaera</taxon>
    </lineage>
</organism>
<evidence type="ECO:0000259" key="5">
    <source>
        <dbReference type="Pfam" id="PF00535"/>
    </source>
</evidence>
<evidence type="ECO:0000313" key="6">
    <source>
        <dbReference type="EMBL" id="ADV63134.1"/>
    </source>
</evidence>
<keyword evidence="7" id="KW-1185">Reference proteome</keyword>
<evidence type="ECO:0000256" key="3">
    <source>
        <dbReference type="ARBA" id="ARBA00022679"/>
    </source>
</evidence>
<dbReference type="OrthoDB" id="9771846at2"/>
<dbReference type="Proteomes" id="UP000008631">
    <property type="component" value="Chromosome"/>
</dbReference>
<name>E8QYD9_ISOPI</name>
<comment type="similarity">
    <text evidence="1">Belongs to the glycosyltransferase 2 family.</text>
</comment>
<dbReference type="GO" id="GO:0016757">
    <property type="term" value="F:glycosyltransferase activity"/>
    <property type="evidence" value="ECO:0007669"/>
    <property type="project" value="UniProtKB-KW"/>
</dbReference>
<dbReference type="Gene3D" id="3.90.550.10">
    <property type="entry name" value="Spore Coat Polysaccharide Biosynthesis Protein SpsA, Chain A"/>
    <property type="match status" value="1"/>
</dbReference>
<evidence type="ECO:0000313" key="7">
    <source>
        <dbReference type="Proteomes" id="UP000008631"/>
    </source>
</evidence>
<proteinExistence type="inferred from homology"/>
<reference evidence="6 7" key="2">
    <citation type="journal article" date="2011" name="Stand. Genomic Sci.">
        <title>Complete genome sequence of Isosphaera pallida type strain (IS1B).</title>
        <authorList>
            <consortium name="US DOE Joint Genome Institute (JGI-PGF)"/>
            <person name="Goker M."/>
            <person name="Cleland D."/>
            <person name="Saunders E."/>
            <person name="Lapidus A."/>
            <person name="Nolan M."/>
            <person name="Lucas S."/>
            <person name="Hammon N."/>
            <person name="Deshpande S."/>
            <person name="Cheng J.F."/>
            <person name="Tapia R."/>
            <person name="Han C."/>
            <person name="Goodwin L."/>
            <person name="Pitluck S."/>
            <person name="Liolios K."/>
            <person name="Pagani I."/>
            <person name="Ivanova N."/>
            <person name="Mavromatis K."/>
            <person name="Pati A."/>
            <person name="Chen A."/>
            <person name="Palaniappan K."/>
            <person name="Land M."/>
            <person name="Hauser L."/>
            <person name="Chang Y.J."/>
            <person name="Jeffries C.D."/>
            <person name="Detter J.C."/>
            <person name="Beck B."/>
            <person name="Woyke T."/>
            <person name="Bristow J."/>
            <person name="Eisen J.A."/>
            <person name="Markowitz V."/>
            <person name="Hugenholtz P."/>
            <person name="Kyrpides N.C."/>
            <person name="Klenk H.P."/>
        </authorList>
    </citation>
    <scope>NUCLEOTIDE SEQUENCE [LARGE SCALE GENOMIC DNA]</scope>
    <source>
        <strain evidence="7">ATCC 43644 / DSM 9630 / IS1B</strain>
    </source>
</reference>
<sequence length="353" mass="39469">MTLSAATPPDPVAPSSGDDPSVSVLIPSWRRPERLTACLQSLAAQSHPPNEVAVVWQGQDEATRDAAYDAASWFGPPTRLLILHHPIPGIVPAENLALEATRGDLVLLIDDDAVAPVDWVARHVERHRDPQVGAVGGPARNHFPDGTPYPIRENEPIGRLNCWGRVIGNMYDHPDTWRDRPPRLVDHLVGYNLSLKRTAFDRFEERLKPYWQLFELEVCLQVRARGLRVLFDFGNVVRHHPTNPTYAPGRNGDLNIKVVNPAHNLAFILAKHTQHPFDLLRRICWTFGVGTSSEPGVLALPWSIRRHGHPWTEMRLAAQIARARWEGWRAGRAARAAVTPLTDHSTPITKMDG</sequence>
<dbReference type="HOGENOM" id="CLU_851713_0_0_0"/>
<accession>E8QYD9</accession>
<feature type="region of interest" description="Disordered" evidence="4">
    <location>
        <begin position="131"/>
        <end position="150"/>
    </location>
</feature>
<feature type="domain" description="Glycosyltransferase 2-like" evidence="5">
    <location>
        <begin position="23"/>
        <end position="162"/>
    </location>
</feature>
<dbReference type="PANTHER" id="PTHR43179">
    <property type="entry name" value="RHAMNOSYLTRANSFERASE WBBL"/>
    <property type="match status" value="1"/>
</dbReference>